<dbReference type="AlphaFoldDB" id="A0A8B6DEF4"/>
<evidence type="ECO:0000259" key="1">
    <source>
        <dbReference type="Pfam" id="PF03372"/>
    </source>
</evidence>
<accession>A0A8B6DEF4</accession>
<dbReference type="InterPro" id="IPR036691">
    <property type="entry name" value="Endo/exonu/phosph_ase_sf"/>
</dbReference>
<feature type="domain" description="Endonuclease/exonuclease/phosphatase" evidence="1">
    <location>
        <begin position="39"/>
        <end position="172"/>
    </location>
</feature>
<keyword evidence="3" id="KW-1185">Reference proteome</keyword>
<sequence>METQQESAKDTSWLKGTVRLGHLNVCSLTLNNDLLQKGIVENIKVDILSICETHLKENNKIAVDVYTWKGNNRNKIHRNAPKASGGVGLVIKQWILEEFKYETIDMYYEGILCAKFTSTNTNYSFLLLSCELPFENSVWGRDSQGFFAQILSNILKVQYSYDAIFVCGDFNSRIGNLSDFTEFDDAPTHFSLDGSTNQHGKAFLEFLNESKMCV</sequence>
<dbReference type="SUPFAM" id="SSF56219">
    <property type="entry name" value="DNase I-like"/>
    <property type="match status" value="1"/>
</dbReference>
<dbReference type="EMBL" id="UYJE01003289">
    <property type="protein sequence ID" value="VDI18044.1"/>
    <property type="molecule type" value="Genomic_DNA"/>
</dbReference>
<name>A0A8B6DEF4_MYTGA</name>
<protein>
    <recommendedName>
        <fullName evidence="1">Endonuclease/exonuclease/phosphatase domain-containing protein</fullName>
    </recommendedName>
</protein>
<evidence type="ECO:0000313" key="2">
    <source>
        <dbReference type="EMBL" id="VDI18044.1"/>
    </source>
</evidence>
<comment type="caution">
    <text evidence="2">The sequence shown here is derived from an EMBL/GenBank/DDBJ whole genome shotgun (WGS) entry which is preliminary data.</text>
</comment>
<dbReference type="InterPro" id="IPR005135">
    <property type="entry name" value="Endo/exonuclease/phosphatase"/>
</dbReference>
<gene>
    <name evidence="2" type="ORF">MGAL_10B014514</name>
</gene>
<dbReference type="Proteomes" id="UP000596742">
    <property type="component" value="Unassembled WGS sequence"/>
</dbReference>
<dbReference type="GO" id="GO:0003824">
    <property type="term" value="F:catalytic activity"/>
    <property type="evidence" value="ECO:0007669"/>
    <property type="project" value="InterPro"/>
</dbReference>
<evidence type="ECO:0000313" key="3">
    <source>
        <dbReference type="Proteomes" id="UP000596742"/>
    </source>
</evidence>
<dbReference type="OrthoDB" id="6136942at2759"/>
<dbReference type="Pfam" id="PF03372">
    <property type="entry name" value="Exo_endo_phos"/>
    <property type="match status" value="1"/>
</dbReference>
<reference evidence="2" key="1">
    <citation type="submission" date="2018-11" db="EMBL/GenBank/DDBJ databases">
        <authorList>
            <person name="Alioto T."/>
            <person name="Alioto T."/>
        </authorList>
    </citation>
    <scope>NUCLEOTIDE SEQUENCE</scope>
</reference>
<organism evidence="2 3">
    <name type="scientific">Mytilus galloprovincialis</name>
    <name type="common">Mediterranean mussel</name>
    <dbReference type="NCBI Taxonomy" id="29158"/>
    <lineage>
        <taxon>Eukaryota</taxon>
        <taxon>Metazoa</taxon>
        <taxon>Spiralia</taxon>
        <taxon>Lophotrochozoa</taxon>
        <taxon>Mollusca</taxon>
        <taxon>Bivalvia</taxon>
        <taxon>Autobranchia</taxon>
        <taxon>Pteriomorphia</taxon>
        <taxon>Mytilida</taxon>
        <taxon>Mytiloidea</taxon>
        <taxon>Mytilidae</taxon>
        <taxon>Mytilinae</taxon>
        <taxon>Mytilus</taxon>
    </lineage>
</organism>
<dbReference type="Gene3D" id="3.60.10.10">
    <property type="entry name" value="Endonuclease/exonuclease/phosphatase"/>
    <property type="match status" value="1"/>
</dbReference>
<proteinExistence type="predicted"/>